<protein>
    <submittedName>
        <fullName evidence="2">Helix-turn-helix domain protein</fullName>
    </submittedName>
</protein>
<evidence type="ECO:0000259" key="1">
    <source>
        <dbReference type="PROSITE" id="PS50943"/>
    </source>
</evidence>
<accession>A0A0P8WU19</accession>
<dbReference type="PROSITE" id="PS50943">
    <property type="entry name" value="HTH_CROC1"/>
    <property type="match status" value="1"/>
</dbReference>
<organism evidence="2 3">
    <name type="scientific">Oxobacter pfennigii</name>
    <dbReference type="NCBI Taxonomy" id="36849"/>
    <lineage>
        <taxon>Bacteria</taxon>
        <taxon>Bacillati</taxon>
        <taxon>Bacillota</taxon>
        <taxon>Clostridia</taxon>
        <taxon>Eubacteriales</taxon>
        <taxon>Clostridiaceae</taxon>
        <taxon>Oxobacter</taxon>
    </lineage>
</organism>
<dbReference type="SMART" id="SM00530">
    <property type="entry name" value="HTH_XRE"/>
    <property type="match status" value="1"/>
</dbReference>
<comment type="caution">
    <text evidence="2">The sequence shown here is derived from an EMBL/GenBank/DDBJ whole genome shotgun (WGS) entry which is preliminary data.</text>
</comment>
<sequence length="270" mass="31496">MSTIGERVKEIRTDYNLTLDKFGKETGLKKSGLSLVEKNERSLTEPVLKNIVERFCVNEQWLKDGIGEKYSIEKKNKKNILQNELIMSTFQLKKDITELFNKMKGFDDDEVQRIQDSLEMLARIFSCPVDKNLRSGFLTCMFDLLLNLKQFVDLLLSYGIDTGTFQEAITKYINAFNNSLVKFAELFIHDFQSYDFKTPLTYSDMHNNKRIVEGDELEFLTLYNSMPEAEKDNLRAYLRIRDDINSIAFERQSDPLETVTAPEHYETEPE</sequence>
<dbReference type="OrthoDB" id="2735991at2"/>
<dbReference type="GO" id="GO:0003677">
    <property type="term" value="F:DNA binding"/>
    <property type="evidence" value="ECO:0007669"/>
    <property type="project" value="InterPro"/>
</dbReference>
<dbReference type="Proteomes" id="UP000050326">
    <property type="component" value="Unassembled WGS sequence"/>
</dbReference>
<dbReference type="InterPro" id="IPR001387">
    <property type="entry name" value="Cro/C1-type_HTH"/>
</dbReference>
<keyword evidence="3" id="KW-1185">Reference proteome</keyword>
<gene>
    <name evidence="2" type="ORF">OXPF_02980</name>
</gene>
<proteinExistence type="predicted"/>
<dbReference type="Gene3D" id="1.10.260.40">
    <property type="entry name" value="lambda repressor-like DNA-binding domains"/>
    <property type="match status" value="1"/>
</dbReference>
<dbReference type="CDD" id="cd00093">
    <property type="entry name" value="HTH_XRE"/>
    <property type="match status" value="1"/>
</dbReference>
<name>A0A0P8WU19_9CLOT</name>
<dbReference type="InterPro" id="IPR010982">
    <property type="entry name" value="Lambda_DNA-bd_dom_sf"/>
</dbReference>
<dbReference type="SUPFAM" id="SSF47413">
    <property type="entry name" value="lambda repressor-like DNA-binding domains"/>
    <property type="match status" value="1"/>
</dbReference>
<dbReference type="EMBL" id="LKET01000014">
    <property type="protein sequence ID" value="KPU46188.1"/>
    <property type="molecule type" value="Genomic_DNA"/>
</dbReference>
<feature type="domain" description="HTH cro/C1-type" evidence="1">
    <location>
        <begin position="8"/>
        <end position="62"/>
    </location>
</feature>
<evidence type="ECO:0000313" key="2">
    <source>
        <dbReference type="EMBL" id="KPU46188.1"/>
    </source>
</evidence>
<dbReference type="Pfam" id="PF12844">
    <property type="entry name" value="HTH_19"/>
    <property type="match status" value="1"/>
</dbReference>
<dbReference type="AlphaFoldDB" id="A0A0P8WU19"/>
<evidence type="ECO:0000313" key="3">
    <source>
        <dbReference type="Proteomes" id="UP000050326"/>
    </source>
</evidence>
<reference evidence="2 3" key="1">
    <citation type="submission" date="2015-09" db="EMBL/GenBank/DDBJ databases">
        <title>Genome sequence of Oxobacter pfennigii DSM 3222.</title>
        <authorList>
            <person name="Poehlein A."/>
            <person name="Bengelsdorf F.R."/>
            <person name="Schiel-Bengelsdorf B."/>
            <person name="Duerre P."/>
            <person name="Daniel R."/>
        </authorList>
    </citation>
    <scope>NUCLEOTIDE SEQUENCE [LARGE SCALE GENOMIC DNA]</scope>
    <source>
        <strain evidence="2 3">DSM 3222</strain>
    </source>
</reference>